<evidence type="ECO:0000313" key="3">
    <source>
        <dbReference type="Proteomes" id="UP000187209"/>
    </source>
</evidence>
<sequence>MEEKPYKWFLQEVCRKHLSLKILETGICRGTKVIAWYENTLSDEVTLKSIKMQSKTRYLINYFLNQRVPILEEYAPEKLICYLYHKTGKRIVTAREAIELAENQLHGLQVTSVHMAINSNTEIFTLSAINIGSELNTEIFISRFGKYSSQTLKDSAIIEKIIHLLVQISDFIIKVTAQEIHEVNLDLLIDNVGSLTIIKITDLKLKTIIMRPGFYRKSSIKLIQRDHSSEESDESIESPYMNKVAFALHEKEKKPLSLKVPINKPLPKNSHNFLEMIANTIDKERRKYSVQNYFQKRKEKEIEIEKEKAREKEKEGKLQPLYKKKTFRESRTMKKSLCSLNDLLFYLEKTRPKIWIKDVAEIPVTVKNININVDKKMPRRRQASANYLTPVSRMSHINQLISEENRIGKKLFLRTHDDRSDRASV</sequence>
<dbReference type="EMBL" id="MPUH01000052">
    <property type="protein sequence ID" value="OMJ92888.1"/>
    <property type="molecule type" value="Genomic_DNA"/>
</dbReference>
<feature type="coiled-coil region" evidence="1">
    <location>
        <begin position="290"/>
        <end position="317"/>
    </location>
</feature>
<name>A0A1R2CV49_9CILI</name>
<keyword evidence="3" id="KW-1185">Reference proteome</keyword>
<organism evidence="2 3">
    <name type="scientific">Stentor coeruleus</name>
    <dbReference type="NCBI Taxonomy" id="5963"/>
    <lineage>
        <taxon>Eukaryota</taxon>
        <taxon>Sar</taxon>
        <taxon>Alveolata</taxon>
        <taxon>Ciliophora</taxon>
        <taxon>Postciliodesmatophora</taxon>
        <taxon>Heterotrichea</taxon>
        <taxon>Heterotrichida</taxon>
        <taxon>Stentoridae</taxon>
        <taxon>Stentor</taxon>
    </lineage>
</organism>
<reference evidence="2 3" key="1">
    <citation type="submission" date="2016-11" db="EMBL/GenBank/DDBJ databases">
        <title>The macronuclear genome of Stentor coeruleus: a giant cell with tiny introns.</title>
        <authorList>
            <person name="Slabodnick M."/>
            <person name="Ruby J.G."/>
            <person name="Reiff S.B."/>
            <person name="Swart E.C."/>
            <person name="Gosai S."/>
            <person name="Prabakaran S."/>
            <person name="Witkowska E."/>
            <person name="Larue G.E."/>
            <person name="Fisher S."/>
            <person name="Freeman R.M."/>
            <person name="Gunawardena J."/>
            <person name="Chu W."/>
            <person name="Stover N.A."/>
            <person name="Gregory B.D."/>
            <person name="Nowacki M."/>
            <person name="Derisi J."/>
            <person name="Roy S.W."/>
            <person name="Marshall W.F."/>
            <person name="Sood P."/>
        </authorList>
    </citation>
    <scope>NUCLEOTIDE SEQUENCE [LARGE SCALE GENOMIC DNA]</scope>
    <source>
        <strain evidence="2">WM001</strain>
    </source>
</reference>
<dbReference type="AlphaFoldDB" id="A0A1R2CV49"/>
<gene>
    <name evidence="2" type="ORF">SteCoe_4220</name>
</gene>
<evidence type="ECO:0000313" key="2">
    <source>
        <dbReference type="EMBL" id="OMJ92888.1"/>
    </source>
</evidence>
<dbReference type="Proteomes" id="UP000187209">
    <property type="component" value="Unassembled WGS sequence"/>
</dbReference>
<keyword evidence="1" id="KW-0175">Coiled coil</keyword>
<comment type="caution">
    <text evidence="2">The sequence shown here is derived from an EMBL/GenBank/DDBJ whole genome shotgun (WGS) entry which is preliminary data.</text>
</comment>
<proteinExistence type="predicted"/>
<accession>A0A1R2CV49</accession>
<evidence type="ECO:0000256" key="1">
    <source>
        <dbReference type="SAM" id="Coils"/>
    </source>
</evidence>
<protein>
    <submittedName>
        <fullName evidence="2">Uncharacterized protein</fullName>
    </submittedName>
</protein>